<organism evidence="1 2">
    <name type="scientific">Elysia crispata</name>
    <name type="common">lettuce slug</name>
    <dbReference type="NCBI Taxonomy" id="231223"/>
    <lineage>
        <taxon>Eukaryota</taxon>
        <taxon>Metazoa</taxon>
        <taxon>Spiralia</taxon>
        <taxon>Lophotrochozoa</taxon>
        <taxon>Mollusca</taxon>
        <taxon>Gastropoda</taxon>
        <taxon>Heterobranchia</taxon>
        <taxon>Euthyneura</taxon>
        <taxon>Panpulmonata</taxon>
        <taxon>Sacoglossa</taxon>
        <taxon>Placobranchoidea</taxon>
        <taxon>Plakobranchidae</taxon>
        <taxon>Elysia</taxon>
    </lineage>
</organism>
<accession>A0AAE0ZQ09</accession>
<protein>
    <submittedName>
        <fullName evidence="1">Uncharacterized protein</fullName>
    </submittedName>
</protein>
<keyword evidence="2" id="KW-1185">Reference proteome</keyword>
<evidence type="ECO:0000313" key="2">
    <source>
        <dbReference type="Proteomes" id="UP001283361"/>
    </source>
</evidence>
<dbReference type="EMBL" id="JAWDGP010003536">
    <property type="protein sequence ID" value="KAK3773483.1"/>
    <property type="molecule type" value="Genomic_DNA"/>
</dbReference>
<dbReference type="Proteomes" id="UP001283361">
    <property type="component" value="Unassembled WGS sequence"/>
</dbReference>
<gene>
    <name evidence="1" type="ORF">RRG08_007970</name>
</gene>
<evidence type="ECO:0000313" key="1">
    <source>
        <dbReference type="EMBL" id="KAK3773483.1"/>
    </source>
</evidence>
<reference evidence="1" key="1">
    <citation type="journal article" date="2023" name="G3 (Bethesda)">
        <title>A reference genome for the long-term kleptoplast-retaining sea slug Elysia crispata morphotype clarki.</title>
        <authorList>
            <person name="Eastman K.E."/>
            <person name="Pendleton A.L."/>
            <person name="Shaikh M.A."/>
            <person name="Suttiyut T."/>
            <person name="Ogas R."/>
            <person name="Tomko P."/>
            <person name="Gavelis G."/>
            <person name="Widhalm J.R."/>
            <person name="Wisecaver J.H."/>
        </authorList>
    </citation>
    <scope>NUCLEOTIDE SEQUENCE</scope>
    <source>
        <strain evidence="1">ECLA1</strain>
    </source>
</reference>
<name>A0AAE0ZQ09_9GAST</name>
<dbReference type="AlphaFoldDB" id="A0AAE0ZQ09"/>
<sequence length="113" mass="12595">MGRDISAGVPTSQARSAGGERQYCVLAIPALQRKQLSQRLVSFSVCKTKMCSPIITHNQLMTLISDLPSSSNTSDLTCVMQETHSQATGATFRNYPAFLERRRWQDELKESTE</sequence>
<proteinExistence type="predicted"/>
<comment type="caution">
    <text evidence="1">The sequence shown here is derived from an EMBL/GenBank/DDBJ whole genome shotgun (WGS) entry which is preliminary data.</text>
</comment>